<evidence type="ECO:0000256" key="4">
    <source>
        <dbReference type="ARBA" id="ARBA00022801"/>
    </source>
</evidence>
<organism evidence="8 9">
    <name type="scientific">Stakelama saccharophila</name>
    <dbReference type="NCBI Taxonomy" id="3075605"/>
    <lineage>
        <taxon>Bacteria</taxon>
        <taxon>Pseudomonadati</taxon>
        <taxon>Pseudomonadota</taxon>
        <taxon>Alphaproteobacteria</taxon>
        <taxon>Sphingomonadales</taxon>
        <taxon>Sphingomonadaceae</taxon>
        <taxon>Stakelama</taxon>
    </lineage>
</organism>
<dbReference type="SUPFAM" id="SSF48537">
    <property type="entry name" value="Phospholipase C/P1 nuclease"/>
    <property type="match status" value="1"/>
</dbReference>
<dbReference type="CDD" id="cd11010">
    <property type="entry name" value="S1-P1_nuclease"/>
    <property type="match status" value="1"/>
</dbReference>
<evidence type="ECO:0000313" key="9">
    <source>
        <dbReference type="Proteomes" id="UP001302249"/>
    </source>
</evidence>
<evidence type="ECO:0000256" key="7">
    <source>
        <dbReference type="SAM" id="SignalP"/>
    </source>
</evidence>
<feature type="signal peptide" evidence="7">
    <location>
        <begin position="1"/>
        <end position="22"/>
    </location>
</feature>
<keyword evidence="1" id="KW-0540">Nuclease</keyword>
<dbReference type="InterPro" id="IPR003154">
    <property type="entry name" value="S1/P1nuclease"/>
</dbReference>
<dbReference type="EMBL" id="CP135076">
    <property type="protein sequence ID" value="WNO54620.1"/>
    <property type="molecule type" value="Genomic_DNA"/>
</dbReference>
<keyword evidence="6" id="KW-0325">Glycoprotein</keyword>
<dbReference type="Gene3D" id="1.10.575.10">
    <property type="entry name" value="P1 Nuclease"/>
    <property type="match status" value="1"/>
</dbReference>
<keyword evidence="7" id="KW-0732">Signal</keyword>
<evidence type="ECO:0000256" key="1">
    <source>
        <dbReference type="ARBA" id="ARBA00022722"/>
    </source>
</evidence>
<accession>A0ABZ0BB23</accession>
<evidence type="ECO:0000313" key="8">
    <source>
        <dbReference type="EMBL" id="WNO54620.1"/>
    </source>
</evidence>
<keyword evidence="4" id="KW-0378">Hydrolase</keyword>
<dbReference type="PANTHER" id="PTHR33146:SF26">
    <property type="entry name" value="ENDONUCLEASE 4"/>
    <property type="match status" value="1"/>
</dbReference>
<dbReference type="InterPro" id="IPR008947">
    <property type="entry name" value="PLipase_C/P1_nuclease_dom_sf"/>
</dbReference>
<reference evidence="8 9" key="1">
    <citation type="submission" date="2023-09" db="EMBL/GenBank/DDBJ databases">
        <authorList>
            <person name="Rey-Velasco X."/>
        </authorList>
    </citation>
    <scope>NUCLEOTIDE SEQUENCE [LARGE SCALE GENOMIC DNA]</scope>
    <source>
        <strain evidence="8 9">W311</strain>
    </source>
</reference>
<keyword evidence="2" id="KW-0479">Metal-binding</keyword>
<protein>
    <submittedName>
        <fullName evidence="8">S1/P1 nuclease</fullName>
    </submittedName>
</protein>
<proteinExistence type="predicted"/>
<gene>
    <name evidence="8" type="ORF">RPR59_05045</name>
</gene>
<feature type="chain" id="PRO_5045662968" evidence="7">
    <location>
        <begin position="23"/>
        <end position="284"/>
    </location>
</feature>
<keyword evidence="9" id="KW-1185">Reference proteome</keyword>
<evidence type="ECO:0000256" key="6">
    <source>
        <dbReference type="ARBA" id="ARBA00023180"/>
    </source>
</evidence>
<evidence type="ECO:0000256" key="3">
    <source>
        <dbReference type="ARBA" id="ARBA00022759"/>
    </source>
</evidence>
<dbReference type="Proteomes" id="UP001302249">
    <property type="component" value="Chromosome"/>
</dbReference>
<name>A0ABZ0BB23_9SPHN</name>
<evidence type="ECO:0000256" key="2">
    <source>
        <dbReference type="ARBA" id="ARBA00022723"/>
    </source>
</evidence>
<sequence>MRYLVLAVAALFAALAPNSASAYWEYGHESVAEIAYRNVTPQTRAAIDRLLRRADLLDTPECPARTVASAAVWPDCIKKLGERFSYSFAWHYQDIDVCKPFDPKSACANGNCVTAQIRRDMRLLQDTSVPLRERVQALAFLIHFVGDLHQPLHVGEHHDMGGNAVHTNYGAYAPDRLNLHSVWDGYLAERAISTPPSPIRHYSDAEKARIAAGDIDDWARQSWEISRDSVYPTALGGSPCDLGKDAARDGHLDNDEIAKLVPIARRQVIRGGLRLAKLLDKALG</sequence>
<dbReference type="PANTHER" id="PTHR33146">
    <property type="entry name" value="ENDONUCLEASE 4"/>
    <property type="match status" value="1"/>
</dbReference>
<dbReference type="Pfam" id="PF02265">
    <property type="entry name" value="S1-P1_nuclease"/>
    <property type="match status" value="1"/>
</dbReference>
<evidence type="ECO:0000256" key="5">
    <source>
        <dbReference type="ARBA" id="ARBA00023157"/>
    </source>
</evidence>
<keyword evidence="3" id="KW-0255">Endonuclease</keyword>
<dbReference type="RefSeq" id="WP_313917312.1">
    <property type="nucleotide sequence ID" value="NZ_CP135076.1"/>
</dbReference>
<keyword evidence="5" id="KW-1015">Disulfide bond</keyword>